<keyword evidence="2" id="KW-1133">Transmembrane helix</keyword>
<keyword evidence="2" id="KW-0472">Membrane</keyword>
<evidence type="ECO:0000313" key="3">
    <source>
        <dbReference type="EMBL" id="KAI5957609.1"/>
    </source>
</evidence>
<feature type="transmembrane region" description="Helical" evidence="2">
    <location>
        <begin position="37"/>
        <end position="55"/>
    </location>
</feature>
<reference evidence="3 4" key="1">
    <citation type="journal article" date="2022" name="DNA Res.">
        <title>Genome analysis of five recently described species of the CUG-Ser clade uncovers Candida theae as a new hybrid lineage with pathogenic potential in the Candida parapsilosis species complex.</title>
        <authorList>
            <person name="Mixao V."/>
            <person name="Del Olmo V."/>
            <person name="Hegedusova E."/>
            <person name="Saus E."/>
            <person name="Pryszcz L."/>
            <person name="Cillingova A."/>
            <person name="Nosek J."/>
            <person name="Gabaldon T."/>
        </authorList>
    </citation>
    <scope>NUCLEOTIDE SEQUENCE [LARGE SCALE GENOMIC DNA]</scope>
    <source>
        <strain evidence="3 4">CBS 12239</strain>
    </source>
</reference>
<protein>
    <submittedName>
        <fullName evidence="3">Uncharacterized protein</fullName>
    </submittedName>
</protein>
<evidence type="ECO:0000256" key="1">
    <source>
        <dbReference type="SAM" id="MobiDB-lite"/>
    </source>
</evidence>
<feature type="region of interest" description="Disordered" evidence="1">
    <location>
        <begin position="229"/>
        <end position="255"/>
    </location>
</feature>
<gene>
    <name evidence="3" type="ORF">KGF57_003303</name>
</gene>
<dbReference type="Proteomes" id="UP001204833">
    <property type="component" value="Unassembled WGS sequence"/>
</dbReference>
<evidence type="ECO:0000313" key="4">
    <source>
        <dbReference type="Proteomes" id="UP001204833"/>
    </source>
</evidence>
<sequence length="289" mass="32677">MKLLTTDFASSFFKHSSKCLSTPFENPYDSKSKHLFLLRNVFIWLVLMNIMNFFLDFDYKFGRVDIVRTLSAPEEWFEPSDVKQMNFENILVGIYLRNEDAYSKNVGYTTIVADVSFHIAGNEIYLTLKEGLHKSAFFESGSGRHVVSEIKNTLPRGPVLFHIGKVKEAISDLSNAYLQRLYGKQAASRQEARIMTAFMLVVTFKSIIMMMNGSAITYSTQSSIYSDEDAQTTPAAHKANTSPSNGEGLTGKTVTRTFVPEINPTTEVNDKQMYPKRCFTAPVTSSTRW</sequence>
<keyword evidence="2" id="KW-0812">Transmembrane</keyword>
<dbReference type="GeneID" id="76151362"/>
<dbReference type="EMBL" id="JAIHNG010000121">
    <property type="protein sequence ID" value="KAI5957609.1"/>
    <property type="molecule type" value="Genomic_DNA"/>
</dbReference>
<name>A0AAD5FY46_9ASCO</name>
<evidence type="ECO:0000256" key="2">
    <source>
        <dbReference type="SAM" id="Phobius"/>
    </source>
</evidence>
<feature type="transmembrane region" description="Helical" evidence="2">
    <location>
        <begin position="194"/>
        <end position="216"/>
    </location>
</feature>
<dbReference type="RefSeq" id="XP_051608312.1">
    <property type="nucleotide sequence ID" value="XM_051752710.1"/>
</dbReference>
<dbReference type="AlphaFoldDB" id="A0AAD5FY46"/>
<organism evidence="3 4">
    <name type="scientific">Candida theae</name>
    <dbReference type="NCBI Taxonomy" id="1198502"/>
    <lineage>
        <taxon>Eukaryota</taxon>
        <taxon>Fungi</taxon>
        <taxon>Dikarya</taxon>
        <taxon>Ascomycota</taxon>
        <taxon>Saccharomycotina</taxon>
        <taxon>Pichiomycetes</taxon>
        <taxon>Debaryomycetaceae</taxon>
        <taxon>Candida/Lodderomyces clade</taxon>
        <taxon>Candida</taxon>
    </lineage>
</organism>
<proteinExistence type="predicted"/>
<comment type="caution">
    <text evidence="3">The sequence shown here is derived from an EMBL/GenBank/DDBJ whole genome shotgun (WGS) entry which is preliminary data.</text>
</comment>
<keyword evidence="4" id="KW-1185">Reference proteome</keyword>
<accession>A0AAD5FY46</accession>